<keyword evidence="3" id="KW-1003">Cell membrane</keyword>
<keyword evidence="6 8" id="KW-0472">Membrane</keyword>
<accession>A0ABV9C5L4</accession>
<gene>
    <name evidence="9" type="ORF">ACFO5W_14290</name>
</gene>
<evidence type="ECO:0000256" key="1">
    <source>
        <dbReference type="ARBA" id="ARBA00004651"/>
    </source>
</evidence>
<keyword evidence="5 8" id="KW-1133">Transmembrane helix</keyword>
<dbReference type="Pfam" id="PF07681">
    <property type="entry name" value="DoxX"/>
    <property type="match status" value="1"/>
</dbReference>
<dbReference type="Proteomes" id="UP001595961">
    <property type="component" value="Unassembled WGS sequence"/>
</dbReference>
<proteinExistence type="inferred from homology"/>
<name>A0ABV9C5L4_9GAMM</name>
<feature type="region of interest" description="Disordered" evidence="7">
    <location>
        <begin position="158"/>
        <end position="184"/>
    </location>
</feature>
<keyword evidence="10" id="KW-1185">Reference proteome</keyword>
<evidence type="ECO:0000256" key="7">
    <source>
        <dbReference type="SAM" id="MobiDB-lite"/>
    </source>
</evidence>
<evidence type="ECO:0000256" key="5">
    <source>
        <dbReference type="ARBA" id="ARBA00022989"/>
    </source>
</evidence>
<evidence type="ECO:0000256" key="3">
    <source>
        <dbReference type="ARBA" id="ARBA00022475"/>
    </source>
</evidence>
<comment type="subcellular location">
    <subcellularLocation>
        <location evidence="1">Cell membrane</location>
        <topology evidence="1">Multi-pass membrane protein</topology>
    </subcellularLocation>
</comment>
<dbReference type="EMBL" id="JBHSGA010000017">
    <property type="protein sequence ID" value="MFC4527809.1"/>
    <property type="molecule type" value="Genomic_DNA"/>
</dbReference>
<comment type="caution">
    <text evidence="9">The sequence shown here is derived from an EMBL/GenBank/DDBJ whole genome shotgun (WGS) entry which is preliminary data.</text>
</comment>
<evidence type="ECO:0000256" key="4">
    <source>
        <dbReference type="ARBA" id="ARBA00022692"/>
    </source>
</evidence>
<evidence type="ECO:0000256" key="2">
    <source>
        <dbReference type="ARBA" id="ARBA00006679"/>
    </source>
</evidence>
<dbReference type="InterPro" id="IPR032808">
    <property type="entry name" value="DoxX"/>
</dbReference>
<evidence type="ECO:0000256" key="8">
    <source>
        <dbReference type="SAM" id="Phobius"/>
    </source>
</evidence>
<keyword evidence="4 8" id="KW-0812">Transmembrane</keyword>
<dbReference type="InterPro" id="IPR051907">
    <property type="entry name" value="DoxX-like_oxidoreductase"/>
</dbReference>
<feature type="transmembrane region" description="Helical" evidence="8">
    <location>
        <begin position="129"/>
        <end position="149"/>
    </location>
</feature>
<dbReference type="PANTHER" id="PTHR33452:SF1">
    <property type="entry name" value="INNER MEMBRANE PROTEIN YPHA-RELATED"/>
    <property type="match status" value="1"/>
</dbReference>
<evidence type="ECO:0000313" key="9">
    <source>
        <dbReference type="EMBL" id="MFC4527809.1"/>
    </source>
</evidence>
<organism evidence="9 10">
    <name type="scientific">Dyella halodurans</name>
    <dbReference type="NCBI Taxonomy" id="1920171"/>
    <lineage>
        <taxon>Bacteria</taxon>
        <taxon>Pseudomonadati</taxon>
        <taxon>Pseudomonadota</taxon>
        <taxon>Gammaproteobacteria</taxon>
        <taxon>Lysobacterales</taxon>
        <taxon>Rhodanobacteraceae</taxon>
        <taxon>Dyella</taxon>
    </lineage>
</organism>
<dbReference type="PANTHER" id="PTHR33452">
    <property type="entry name" value="OXIDOREDUCTASE CATD-RELATED"/>
    <property type="match status" value="1"/>
</dbReference>
<sequence>MATTELTAMRMASSREASSTLAARWSGALPDALLLLVARLGIASVFFQSGRTKVEGFLTIKPSTYDLFASEYHLPLISPEWAARLATGAEHLFPVLLVLGLFSRVSALALLGMTTVIEIFVYPDAWPTHLSWAGLLLPIIASGGGKWSLDHVLRHRRERRATQRQRTSPSQALPSRAPQEVHHA</sequence>
<protein>
    <submittedName>
        <fullName evidence="9">DoxX family protein</fullName>
    </submittedName>
</protein>
<comment type="similarity">
    <text evidence="2">Belongs to the DoxX family.</text>
</comment>
<dbReference type="RefSeq" id="WP_266151796.1">
    <property type="nucleotide sequence ID" value="NZ_CP064028.1"/>
</dbReference>
<evidence type="ECO:0000256" key="6">
    <source>
        <dbReference type="ARBA" id="ARBA00023136"/>
    </source>
</evidence>
<evidence type="ECO:0000313" key="10">
    <source>
        <dbReference type="Proteomes" id="UP001595961"/>
    </source>
</evidence>
<feature type="transmembrane region" description="Helical" evidence="8">
    <location>
        <begin position="92"/>
        <end position="117"/>
    </location>
</feature>
<reference evidence="10" key="1">
    <citation type="journal article" date="2019" name="Int. J. Syst. Evol. Microbiol.">
        <title>The Global Catalogue of Microorganisms (GCM) 10K type strain sequencing project: providing services to taxonomists for standard genome sequencing and annotation.</title>
        <authorList>
            <consortium name="The Broad Institute Genomics Platform"/>
            <consortium name="The Broad Institute Genome Sequencing Center for Infectious Disease"/>
            <person name="Wu L."/>
            <person name="Ma J."/>
        </authorList>
    </citation>
    <scope>NUCLEOTIDE SEQUENCE [LARGE SCALE GENOMIC DNA]</scope>
    <source>
        <strain evidence="10">CCM 4481</strain>
    </source>
</reference>